<dbReference type="AlphaFoldDB" id="A0A455SEA9"/>
<protein>
    <submittedName>
        <fullName evidence="1">Uncharacterized protein</fullName>
    </submittedName>
</protein>
<dbReference type="EMBL" id="AP019376">
    <property type="protein sequence ID" value="BBH85678.1"/>
    <property type="molecule type" value="Genomic_DNA"/>
</dbReference>
<name>A0A455SEA9_9CHLR</name>
<reference evidence="1" key="1">
    <citation type="submission" date="2018-12" db="EMBL/GenBank/DDBJ databases">
        <title>Novel natural products biosynthetic potential of the class Ktedonobacteria.</title>
        <authorList>
            <person name="Zheng Y."/>
            <person name="Saitou A."/>
            <person name="Wang C.M."/>
            <person name="Toyoda A."/>
            <person name="Minakuchi Y."/>
            <person name="Sekiguchi Y."/>
            <person name="Ueda K."/>
            <person name="Takano H."/>
            <person name="Sakai Y."/>
            <person name="Yokota A."/>
            <person name="Yabe S."/>
        </authorList>
    </citation>
    <scope>NUCLEOTIDE SEQUENCE</scope>
    <source>
        <strain evidence="1">COM3</strain>
    </source>
</reference>
<gene>
    <name evidence="1" type="ORF">KTC_04290</name>
</gene>
<proteinExistence type="predicted"/>
<organism evidence="1">
    <name type="scientific">Thermosporothrix sp. COM3</name>
    <dbReference type="NCBI Taxonomy" id="2490863"/>
    <lineage>
        <taxon>Bacteria</taxon>
        <taxon>Bacillati</taxon>
        <taxon>Chloroflexota</taxon>
        <taxon>Ktedonobacteria</taxon>
        <taxon>Ktedonobacterales</taxon>
        <taxon>Thermosporotrichaceae</taxon>
        <taxon>Thermosporothrix</taxon>
    </lineage>
</organism>
<sequence>MCRTGGSSGLYCSIRPPYHGIELTSWPAQAAMSPLVILVHPEGLPTPISLIKTDDTPEQMQRLLTAPALS</sequence>
<evidence type="ECO:0000313" key="1">
    <source>
        <dbReference type="EMBL" id="BBH85678.1"/>
    </source>
</evidence>
<accession>A0A455SEA9</accession>